<accession>A0A8R7THI0</accession>
<name>A0A8R7THI0_TRIUA</name>
<evidence type="ECO:0000256" key="1">
    <source>
        <dbReference type="SAM" id="Phobius"/>
    </source>
</evidence>
<proteinExistence type="predicted"/>
<organism evidence="2 3">
    <name type="scientific">Triticum urartu</name>
    <name type="common">Red wild einkorn</name>
    <name type="synonym">Crithodium urartu</name>
    <dbReference type="NCBI Taxonomy" id="4572"/>
    <lineage>
        <taxon>Eukaryota</taxon>
        <taxon>Viridiplantae</taxon>
        <taxon>Streptophyta</taxon>
        <taxon>Embryophyta</taxon>
        <taxon>Tracheophyta</taxon>
        <taxon>Spermatophyta</taxon>
        <taxon>Magnoliopsida</taxon>
        <taxon>Liliopsida</taxon>
        <taxon>Poales</taxon>
        <taxon>Poaceae</taxon>
        <taxon>BOP clade</taxon>
        <taxon>Pooideae</taxon>
        <taxon>Triticodae</taxon>
        <taxon>Triticeae</taxon>
        <taxon>Triticinae</taxon>
        <taxon>Triticum</taxon>
    </lineage>
</organism>
<feature type="transmembrane region" description="Helical" evidence="1">
    <location>
        <begin position="35"/>
        <end position="60"/>
    </location>
</feature>
<keyword evidence="3" id="KW-1185">Reference proteome</keyword>
<keyword evidence="1" id="KW-1133">Transmembrane helix</keyword>
<reference evidence="3" key="1">
    <citation type="journal article" date="2013" name="Nature">
        <title>Draft genome of the wheat A-genome progenitor Triticum urartu.</title>
        <authorList>
            <person name="Ling H.Q."/>
            <person name="Zhao S."/>
            <person name="Liu D."/>
            <person name="Wang J."/>
            <person name="Sun H."/>
            <person name="Zhang C."/>
            <person name="Fan H."/>
            <person name="Li D."/>
            <person name="Dong L."/>
            <person name="Tao Y."/>
            <person name="Gao C."/>
            <person name="Wu H."/>
            <person name="Li Y."/>
            <person name="Cui Y."/>
            <person name="Guo X."/>
            <person name="Zheng S."/>
            <person name="Wang B."/>
            <person name="Yu K."/>
            <person name="Liang Q."/>
            <person name="Yang W."/>
            <person name="Lou X."/>
            <person name="Chen J."/>
            <person name="Feng M."/>
            <person name="Jian J."/>
            <person name="Zhang X."/>
            <person name="Luo G."/>
            <person name="Jiang Y."/>
            <person name="Liu J."/>
            <person name="Wang Z."/>
            <person name="Sha Y."/>
            <person name="Zhang B."/>
            <person name="Wu H."/>
            <person name="Tang D."/>
            <person name="Shen Q."/>
            <person name="Xue P."/>
            <person name="Zou S."/>
            <person name="Wang X."/>
            <person name="Liu X."/>
            <person name="Wang F."/>
            <person name="Yang Y."/>
            <person name="An X."/>
            <person name="Dong Z."/>
            <person name="Zhang K."/>
            <person name="Zhang X."/>
            <person name="Luo M.C."/>
            <person name="Dvorak J."/>
            <person name="Tong Y."/>
            <person name="Wang J."/>
            <person name="Yang H."/>
            <person name="Li Z."/>
            <person name="Wang D."/>
            <person name="Zhang A."/>
            <person name="Wang J."/>
        </authorList>
    </citation>
    <scope>NUCLEOTIDE SEQUENCE</scope>
    <source>
        <strain evidence="3">cv. G1812</strain>
    </source>
</reference>
<dbReference type="AlphaFoldDB" id="A0A8R7THI0"/>
<keyword evidence="1" id="KW-0472">Membrane</keyword>
<reference evidence="2" key="3">
    <citation type="submission" date="2022-06" db="UniProtKB">
        <authorList>
            <consortium name="EnsemblPlants"/>
        </authorList>
    </citation>
    <scope>IDENTIFICATION</scope>
</reference>
<dbReference type="EnsemblPlants" id="TuG1812G0200002969.01.T01">
    <property type="protein sequence ID" value="TuG1812G0200002969.01.T01.cds308846"/>
    <property type="gene ID" value="TuG1812G0200002969.01"/>
</dbReference>
<reference evidence="2" key="2">
    <citation type="submission" date="2018-03" db="EMBL/GenBank/DDBJ databases">
        <title>The Triticum urartu genome reveals the dynamic nature of wheat genome evolution.</title>
        <authorList>
            <person name="Ling H."/>
            <person name="Ma B."/>
            <person name="Shi X."/>
            <person name="Liu H."/>
            <person name="Dong L."/>
            <person name="Sun H."/>
            <person name="Cao Y."/>
            <person name="Gao Q."/>
            <person name="Zheng S."/>
            <person name="Li Y."/>
            <person name="Yu Y."/>
            <person name="Du H."/>
            <person name="Qi M."/>
            <person name="Li Y."/>
            <person name="Yu H."/>
            <person name="Cui Y."/>
            <person name="Wang N."/>
            <person name="Chen C."/>
            <person name="Wu H."/>
            <person name="Zhao Y."/>
            <person name="Zhang J."/>
            <person name="Li Y."/>
            <person name="Zhou W."/>
            <person name="Zhang B."/>
            <person name="Hu W."/>
            <person name="Eijk M."/>
            <person name="Tang J."/>
            <person name="Witsenboer H."/>
            <person name="Zhao S."/>
            <person name="Li Z."/>
            <person name="Zhang A."/>
            <person name="Wang D."/>
            <person name="Liang C."/>
        </authorList>
    </citation>
    <scope>NUCLEOTIDE SEQUENCE [LARGE SCALE GENOMIC DNA]</scope>
    <source>
        <strain evidence="2">cv. G1812</strain>
    </source>
</reference>
<evidence type="ECO:0000313" key="2">
    <source>
        <dbReference type="EnsemblPlants" id="TuG1812G0200002969.01.T01.cds308846"/>
    </source>
</evidence>
<sequence length="434" mass="47881">LERGEALGRLDDGHRKAEALSDDLLLHLFEFLVKLVFLLLVALVFLALVLPVLVFGLLVLPVEELPPFFALELGRVKHAAGAHHHPGAVLAAAGDEHGALPGLGQAVGEPLVPLAVLGWLQRQVAVPVAVRPHVVEHDKVPRLVQRHVEDEEQHADPGLDLVLVGGCLDDHVGLVDDVLHLGGVEAEVVEHPVEEVEPVLVVRRAHANPEPEREGVLDPVVDEHLLRQRRLAAAVDPGDARRPEQHLILLLPLLADEGVDHIVGFLVPAVYPALIHVARCPLVVLRHGLLSCILIRGRRRRRNIAENGDGLLQQGVDGQLRGSRLERVAVAHRRHRHLLALGLVRLRLLLLGPCLALLQGIADTAQQLGQLLLLPHLRWLRDDLLLVCLEDAEDVVQLRPVRQLTVHFVLERLEQLLHYSLQIIAALLRHDYLS</sequence>
<evidence type="ECO:0000313" key="3">
    <source>
        <dbReference type="Proteomes" id="UP000015106"/>
    </source>
</evidence>
<keyword evidence="1" id="KW-0812">Transmembrane</keyword>
<dbReference type="Gramene" id="TuG1812G0200002969.01.T01">
    <property type="protein sequence ID" value="TuG1812G0200002969.01.T01.cds308846"/>
    <property type="gene ID" value="TuG1812G0200002969.01"/>
</dbReference>
<protein>
    <submittedName>
        <fullName evidence="2">Uncharacterized protein</fullName>
    </submittedName>
</protein>
<dbReference type="Proteomes" id="UP000015106">
    <property type="component" value="Chromosome 2"/>
</dbReference>